<name>A0A2H5FLZ3_9GAMM</name>
<dbReference type="EMBL" id="CP025491">
    <property type="protein sequence ID" value="AUH72576.1"/>
    <property type="molecule type" value="Genomic_DNA"/>
</dbReference>
<reference evidence="1 2" key="1">
    <citation type="submission" date="2017-12" db="EMBL/GenBank/DDBJ databases">
        <title>Legionella sainthelensi LA01-117, whole genome sequence of a clinical isolate from New Zealand.</title>
        <authorList>
            <person name="Cree S.L."/>
            <person name="Slow S."/>
            <person name="Kennedy M.A."/>
            <person name="Murdoch D.R."/>
            <person name="Biggs P.J."/>
            <person name="Anderson T."/>
        </authorList>
    </citation>
    <scope>NUCLEOTIDE SEQUENCE [LARGE SCALE GENOMIC DNA]</scope>
    <source>
        <strain evidence="1 2">LA01-117</strain>
    </source>
</reference>
<dbReference type="KEGG" id="lsh:CAB17_11290"/>
<protein>
    <submittedName>
        <fullName evidence="1">Uncharacterized protein</fullName>
    </submittedName>
</protein>
<evidence type="ECO:0000313" key="2">
    <source>
        <dbReference type="Proteomes" id="UP000234343"/>
    </source>
</evidence>
<keyword evidence="2" id="KW-1185">Reference proteome</keyword>
<gene>
    <name evidence="1" type="ORF">CAB17_11290</name>
</gene>
<accession>A0A2H5FLZ3</accession>
<dbReference type="Proteomes" id="UP000234343">
    <property type="component" value="Chromosome"/>
</dbReference>
<proteinExistence type="predicted"/>
<sequence length="84" mass="9799">MKNSDLIFDKISFHSAYFESTHNFTNFSKEKEKYNTTINKEIDSFIKTLKNFLKVKNGTNPPNAIASSTYSNPINQIKHILHFR</sequence>
<evidence type="ECO:0000313" key="1">
    <source>
        <dbReference type="EMBL" id="AUH72576.1"/>
    </source>
</evidence>
<organism evidence="1 2">
    <name type="scientific">Legionella sainthelensi</name>
    <dbReference type="NCBI Taxonomy" id="28087"/>
    <lineage>
        <taxon>Bacteria</taxon>
        <taxon>Pseudomonadati</taxon>
        <taxon>Pseudomonadota</taxon>
        <taxon>Gammaproteobacteria</taxon>
        <taxon>Legionellales</taxon>
        <taxon>Legionellaceae</taxon>
        <taxon>Legionella</taxon>
    </lineage>
</organism>
<dbReference type="AlphaFoldDB" id="A0A2H5FLZ3"/>